<accession>A0A1R3K2Y5</accession>
<dbReference type="InterPro" id="IPR036812">
    <property type="entry name" value="NAD(P)_OxRdtase_dom_sf"/>
</dbReference>
<keyword evidence="1" id="KW-0472">Membrane</keyword>
<name>A0A1R3K2Y5_9ROSI</name>
<dbReference type="EMBL" id="AWUE01014774">
    <property type="protein sequence ID" value="OMP01449.1"/>
    <property type="molecule type" value="Genomic_DNA"/>
</dbReference>
<sequence>MEKDWKRRKTFTLDRVEDLAKKHRCTAAQLALAWLLHQVEWTMLCLFLVIKIGQALSF</sequence>
<feature type="transmembrane region" description="Helical" evidence="1">
    <location>
        <begin position="30"/>
        <end position="50"/>
    </location>
</feature>
<keyword evidence="1" id="KW-1133">Transmembrane helix</keyword>
<dbReference type="AlphaFoldDB" id="A0A1R3K2Y5"/>
<comment type="caution">
    <text evidence="2">The sequence shown here is derived from an EMBL/GenBank/DDBJ whole genome shotgun (WGS) entry which is preliminary data.</text>
</comment>
<evidence type="ECO:0008006" key="4">
    <source>
        <dbReference type="Google" id="ProtNLM"/>
    </source>
</evidence>
<organism evidence="2 3">
    <name type="scientific">Corchorus olitorius</name>
    <dbReference type="NCBI Taxonomy" id="93759"/>
    <lineage>
        <taxon>Eukaryota</taxon>
        <taxon>Viridiplantae</taxon>
        <taxon>Streptophyta</taxon>
        <taxon>Embryophyta</taxon>
        <taxon>Tracheophyta</taxon>
        <taxon>Spermatophyta</taxon>
        <taxon>Magnoliopsida</taxon>
        <taxon>eudicotyledons</taxon>
        <taxon>Gunneridae</taxon>
        <taxon>Pentapetalae</taxon>
        <taxon>rosids</taxon>
        <taxon>malvids</taxon>
        <taxon>Malvales</taxon>
        <taxon>Malvaceae</taxon>
        <taxon>Grewioideae</taxon>
        <taxon>Apeibeae</taxon>
        <taxon>Corchorus</taxon>
    </lineage>
</organism>
<dbReference type="Gene3D" id="3.20.20.100">
    <property type="entry name" value="NADP-dependent oxidoreductase domain"/>
    <property type="match status" value="1"/>
</dbReference>
<dbReference type="SUPFAM" id="SSF51430">
    <property type="entry name" value="NAD(P)-linked oxidoreductase"/>
    <property type="match status" value="1"/>
</dbReference>
<keyword evidence="1" id="KW-0812">Transmembrane</keyword>
<gene>
    <name evidence="2" type="ORF">COLO4_11880</name>
</gene>
<dbReference type="Proteomes" id="UP000187203">
    <property type="component" value="Unassembled WGS sequence"/>
</dbReference>
<reference evidence="3" key="1">
    <citation type="submission" date="2013-09" db="EMBL/GenBank/DDBJ databases">
        <title>Corchorus olitorius genome sequencing.</title>
        <authorList>
            <person name="Alam M."/>
            <person name="Haque M.S."/>
            <person name="Islam M.S."/>
            <person name="Emdad E.M."/>
            <person name="Islam M.M."/>
            <person name="Ahmed B."/>
            <person name="Halim A."/>
            <person name="Hossen Q.M.M."/>
            <person name="Hossain M.Z."/>
            <person name="Ahmed R."/>
            <person name="Khan M.M."/>
            <person name="Islam R."/>
            <person name="Rashid M.M."/>
            <person name="Khan S.A."/>
            <person name="Rahman M.S."/>
            <person name="Alam M."/>
            <person name="Yahiya A.S."/>
            <person name="Khan M.S."/>
            <person name="Azam M.S."/>
            <person name="Haque T."/>
            <person name="Lashkar M.Z.H."/>
            <person name="Akhand A.I."/>
            <person name="Morshed G."/>
            <person name="Roy S."/>
            <person name="Uddin K.S."/>
            <person name="Rabeya T."/>
            <person name="Hossain A.S."/>
            <person name="Chowdhury A."/>
            <person name="Snigdha A.R."/>
            <person name="Mortoza M.S."/>
            <person name="Matin S.A."/>
            <person name="Hoque S.M.E."/>
            <person name="Islam M.K."/>
            <person name="Roy D.K."/>
            <person name="Haider R."/>
            <person name="Moosa M.M."/>
            <person name="Elias S.M."/>
            <person name="Hasan A.M."/>
            <person name="Jahan S."/>
            <person name="Shafiuddin M."/>
            <person name="Mahmood N."/>
            <person name="Shommy N.S."/>
        </authorList>
    </citation>
    <scope>NUCLEOTIDE SEQUENCE [LARGE SCALE GENOMIC DNA]</scope>
    <source>
        <strain evidence="3">cv. O-4</strain>
    </source>
</reference>
<proteinExistence type="predicted"/>
<evidence type="ECO:0000313" key="3">
    <source>
        <dbReference type="Proteomes" id="UP000187203"/>
    </source>
</evidence>
<evidence type="ECO:0000256" key="1">
    <source>
        <dbReference type="SAM" id="Phobius"/>
    </source>
</evidence>
<keyword evidence="3" id="KW-1185">Reference proteome</keyword>
<protein>
    <recommendedName>
        <fullName evidence="4">Aldo/keto reductase</fullName>
    </recommendedName>
</protein>
<evidence type="ECO:0000313" key="2">
    <source>
        <dbReference type="EMBL" id="OMP01449.1"/>
    </source>
</evidence>